<name>A0A5B7FQ70_PORTR</name>
<dbReference type="GO" id="GO:0035269">
    <property type="term" value="P:protein O-linked glycosylation via mannose"/>
    <property type="evidence" value="ECO:0007669"/>
    <property type="project" value="TreeGrafter"/>
</dbReference>
<feature type="transmembrane region" description="Helical" evidence="1">
    <location>
        <begin position="42"/>
        <end position="69"/>
    </location>
</feature>
<organism evidence="2 3">
    <name type="scientific">Portunus trituberculatus</name>
    <name type="common">Swimming crab</name>
    <name type="synonym">Neptunus trituberculatus</name>
    <dbReference type="NCBI Taxonomy" id="210409"/>
    <lineage>
        <taxon>Eukaryota</taxon>
        <taxon>Metazoa</taxon>
        <taxon>Ecdysozoa</taxon>
        <taxon>Arthropoda</taxon>
        <taxon>Crustacea</taxon>
        <taxon>Multicrustacea</taxon>
        <taxon>Malacostraca</taxon>
        <taxon>Eumalacostraca</taxon>
        <taxon>Eucarida</taxon>
        <taxon>Decapoda</taxon>
        <taxon>Pleocyemata</taxon>
        <taxon>Brachyura</taxon>
        <taxon>Eubrachyura</taxon>
        <taxon>Portunoidea</taxon>
        <taxon>Portunidae</taxon>
        <taxon>Portuninae</taxon>
        <taxon>Portunus</taxon>
    </lineage>
</organism>
<keyword evidence="1" id="KW-0472">Membrane</keyword>
<dbReference type="AlphaFoldDB" id="A0A5B7FQ70"/>
<dbReference type="Proteomes" id="UP000324222">
    <property type="component" value="Unassembled WGS sequence"/>
</dbReference>
<dbReference type="EMBL" id="VSRR010008392">
    <property type="protein sequence ID" value="MPC48642.1"/>
    <property type="molecule type" value="Genomic_DNA"/>
</dbReference>
<dbReference type="GO" id="GO:0005783">
    <property type="term" value="C:endoplasmic reticulum"/>
    <property type="evidence" value="ECO:0007669"/>
    <property type="project" value="TreeGrafter"/>
</dbReference>
<keyword evidence="3" id="KW-1185">Reference proteome</keyword>
<gene>
    <name evidence="2" type="primary">TMTC3_1</name>
    <name evidence="2" type="ORF">E2C01_042423</name>
</gene>
<protein>
    <submittedName>
        <fullName evidence="2">Transmembrane and TPR repeat-containing protein 3</fullName>
    </submittedName>
</protein>
<proteinExistence type="predicted"/>
<keyword evidence="1" id="KW-1133">Transmembrane helix</keyword>
<evidence type="ECO:0000313" key="2">
    <source>
        <dbReference type="EMBL" id="MPC48642.1"/>
    </source>
</evidence>
<keyword evidence="1 2" id="KW-0812">Transmembrane</keyword>
<evidence type="ECO:0000256" key="1">
    <source>
        <dbReference type="SAM" id="Phobius"/>
    </source>
</evidence>
<feature type="transmembrane region" description="Helical" evidence="1">
    <location>
        <begin position="16"/>
        <end position="35"/>
    </location>
</feature>
<sequence length="77" mass="8344">MGSVPLITSPDDPRNLASLLFYAALLLLLRAGCVLKGREGKAVLLGMSLLVLPFLPATNLFFTVGFVVAERILYIPR</sequence>
<dbReference type="OrthoDB" id="10032188at2759"/>
<dbReference type="PANTHER" id="PTHR44395">
    <property type="match status" value="1"/>
</dbReference>
<evidence type="ECO:0000313" key="3">
    <source>
        <dbReference type="Proteomes" id="UP000324222"/>
    </source>
</evidence>
<comment type="caution">
    <text evidence="2">The sequence shown here is derived from an EMBL/GenBank/DDBJ whole genome shotgun (WGS) entry which is preliminary data.</text>
</comment>
<dbReference type="PANTHER" id="PTHR44395:SF1">
    <property type="entry name" value="PROTEIN O-MANNOSYL-TRANSFERASE TMTC3"/>
    <property type="match status" value="1"/>
</dbReference>
<accession>A0A5B7FQ70</accession>
<dbReference type="GO" id="GO:0000030">
    <property type="term" value="F:mannosyltransferase activity"/>
    <property type="evidence" value="ECO:0007669"/>
    <property type="project" value="TreeGrafter"/>
</dbReference>
<reference evidence="2 3" key="1">
    <citation type="submission" date="2019-05" db="EMBL/GenBank/DDBJ databases">
        <title>Another draft genome of Portunus trituberculatus and its Hox gene families provides insights of decapod evolution.</title>
        <authorList>
            <person name="Jeong J.-H."/>
            <person name="Song I."/>
            <person name="Kim S."/>
            <person name="Choi T."/>
            <person name="Kim D."/>
            <person name="Ryu S."/>
            <person name="Kim W."/>
        </authorList>
    </citation>
    <scope>NUCLEOTIDE SEQUENCE [LARGE SCALE GENOMIC DNA]</scope>
    <source>
        <tissue evidence="2">Muscle</tissue>
    </source>
</reference>